<dbReference type="InterPro" id="IPR023395">
    <property type="entry name" value="MCP_dom_sf"/>
</dbReference>
<feature type="compositionally biased region" description="Pro residues" evidence="11">
    <location>
        <begin position="319"/>
        <end position="331"/>
    </location>
</feature>
<keyword evidence="3" id="KW-0813">Transport</keyword>
<feature type="compositionally biased region" description="Basic and acidic residues" evidence="11">
    <location>
        <begin position="166"/>
        <end position="175"/>
    </location>
</feature>
<dbReference type="SUPFAM" id="SSF103506">
    <property type="entry name" value="Mitochondrial carrier"/>
    <property type="match status" value="1"/>
</dbReference>
<dbReference type="Proteomes" id="UP001287286">
    <property type="component" value="Unassembled WGS sequence"/>
</dbReference>
<comment type="caution">
    <text evidence="12">The sequence shown here is derived from an EMBL/GenBank/DDBJ whole genome shotgun (WGS) entry which is preliminary data.</text>
</comment>
<feature type="repeat" description="Solcar" evidence="10">
    <location>
        <begin position="537"/>
        <end position="630"/>
    </location>
</feature>
<dbReference type="PANTHER" id="PTHR45624">
    <property type="entry name" value="MITOCHONDRIAL BASIC AMINO ACIDS TRANSPORTER-RELATED"/>
    <property type="match status" value="1"/>
</dbReference>
<name>A0ABR0BZY9_PURLI</name>
<evidence type="ECO:0000256" key="7">
    <source>
        <dbReference type="ARBA" id="ARBA00022989"/>
    </source>
</evidence>
<evidence type="ECO:0000256" key="5">
    <source>
        <dbReference type="ARBA" id="ARBA00022737"/>
    </source>
</evidence>
<organism evidence="12 13">
    <name type="scientific">Purpureocillium lilacinum</name>
    <name type="common">Paecilomyces lilacinus</name>
    <dbReference type="NCBI Taxonomy" id="33203"/>
    <lineage>
        <taxon>Eukaryota</taxon>
        <taxon>Fungi</taxon>
        <taxon>Dikarya</taxon>
        <taxon>Ascomycota</taxon>
        <taxon>Pezizomycotina</taxon>
        <taxon>Sordariomycetes</taxon>
        <taxon>Hypocreomycetidae</taxon>
        <taxon>Hypocreales</taxon>
        <taxon>Ophiocordycipitaceae</taxon>
        <taxon>Purpureocillium</taxon>
    </lineage>
</organism>
<dbReference type="InterPro" id="IPR002067">
    <property type="entry name" value="MCP"/>
</dbReference>
<dbReference type="EMBL" id="JAWRVI010000019">
    <property type="protein sequence ID" value="KAK4089619.1"/>
    <property type="molecule type" value="Genomic_DNA"/>
</dbReference>
<evidence type="ECO:0000256" key="6">
    <source>
        <dbReference type="ARBA" id="ARBA00022792"/>
    </source>
</evidence>
<evidence type="ECO:0000256" key="3">
    <source>
        <dbReference type="ARBA" id="ARBA00022448"/>
    </source>
</evidence>
<feature type="compositionally biased region" description="Low complexity" evidence="11">
    <location>
        <begin position="380"/>
        <end position="398"/>
    </location>
</feature>
<evidence type="ECO:0000256" key="4">
    <source>
        <dbReference type="ARBA" id="ARBA00022692"/>
    </source>
</evidence>
<evidence type="ECO:0000256" key="2">
    <source>
        <dbReference type="ARBA" id="ARBA00006375"/>
    </source>
</evidence>
<dbReference type="PANTHER" id="PTHR45624:SF4">
    <property type="entry name" value="CONGESTED-LIKE TRACHEA PROTEIN-RELATED"/>
    <property type="match status" value="1"/>
</dbReference>
<feature type="region of interest" description="Disordered" evidence="11">
    <location>
        <begin position="126"/>
        <end position="178"/>
    </location>
</feature>
<dbReference type="Pfam" id="PF00153">
    <property type="entry name" value="Mito_carr"/>
    <property type="match status" value="3"/>
</dbReference>
<accession>A0ABR0BZY9</accession>
<dbReference type="InterPro" id="IPR018108">
    <property type="entry name" value="MCP_transmembrane"/>
</dbReference>
<evidence type="ECO:0000256" key="8">
    <source>
        <dbReference type="ARBA" id="ARBA00023128"/>
    </source>
</evidence>
<feature type="compositionally biased region" description="Basic and acidic residues" evidence="11">
    <location>
        <begin position="213"/>
        <end position="228"/>
    </location>
</feature>
<dbReference type="InterPro" id="IPR050567">
    <property type="entry name" value="Mitochondrial_Carrier"/>
</dbReference>
<comment type="subcellular location">
    <subcellularLocation>
        <location evidence="1">Mitochondrion inner membrane</location>
        <topology evidence="1">Multi-pass membrane protein</topology>
    </subcellularLocation>
</comment>
<dbReference type="PROSITE" id="PS50920">
    <property type="entry name" value="SOLCAR"/>
    <property type="match status" value="3"/>
</dbReference>
<proteinExistence type="inferred from homology"/>
<keyword evidence="8" id="KW-0496">Mitochondrion</keyword>
<feature type="repeat" description="Solcar" evidence="10">
    <location>
        <begin position="645"/>
        <end position="728"/>
    </location>
</feature>
<dbReference type="Gene3D" id="1.50.40.10">
    <property type="entry name" value="Mitochondrial carrier domain"/>
    <property type="match status" value="2"/>
</dbReference>
<evidence type="ECO:0000256" key="11">
    <source>
        <dbReference type="SAM" id="MobiDB-lite"/>
    </source>
</evidence>
<keyword evidence="4 10" id="KW-0812">Transmembrane</keyword>
<evidence type="ECO:0000313" key="13">
    <source>
        <dbReference type="Proteomes" id="UP001287286"/>
    </source>
</evidence>
<feature type="compositionally biased region" description="Low complexity" evidence="11">
    <location>
        <begin position="347"/>
        <end position="360"/>
    </location>
</feature>
<reference evidence="12 13" key="1">
    <citation type="journal article" date="2024" name="Microbiol. Resour. Announc.">
        <title>Genome annotations for the ascomycete fungi Trichoderma harzianum, Trichoderma aggressivum, and Purpureocillium lilacinum.</title>
        <authorList>
            <person name="Beijen E.P.W."/>
            <person name="Ohm R.A."/>
        </authorList>
    </citation>
    <scope>NUCLEOTIDE SEQUENCE [LARGE SCALE GENOMIC DNA]</scope>
    <source>
        <strain evidence="12 13">CBS 150709</strain>
    </source>
</reference>
<feature type="compositionally biased region" description="Basic residues" evidence="11">
    <location>
        <begin position="229"/>
        <end position="244"/>
    </location>
</feature>
<comment type="similarity">
    <text evidence="2">Belongs to the mitochondrial carrier (TC 2.A.29) family.</text>
</comment>
<sequence>MTSHPSPDAGATRDAGHGAAACNMPLPAARTVPYLGALSALPPVKSWVTGVVPGSVSPPPAAGRPGSRASTPPFALVGSPSTSPGILVVGGRMWVQVLQGREHAVAGARRVGAFERHPGQQAALTAEAEVQSTLGPQSRRAPRRWPKPTQCQAPPPPKNLPVHLPTSKESRRVLESRTSLSVSSDLSCVFSDIRPRVCVPTGVLPTDAQPGEQTERLRSRDRPDEFPPRHHHHPPRRDVHRRVATPRLAPRINPPRPRTTSHPLSLSRSSTRATTRHRPNPERTGLPHFRFALLHVCLAPVWLVAFPSTEPNRNLPHASSPPPKRPPLPPPEPDEGRREKKSRFPRFRLFSSPSLSSSSRVRALTPRAHTHTRTGQNRQTTPTAAMSPTSSSSSSSTTEAAVSLVGDKLPDRAQVEETKKAAASGLLSQLRALAAGGFGGICAVVVGHPFDLVKVRLQTAERGVYSSAVDVVRKSVARDGLRRGLYAGVSAPLVGVTPMLNTTELTWEKTVAVSFWGYDLGKQIVSASSTVDPVKGLSIAQISTAGFLSAVPMTAITAPFERVKVILQVQGQKKLAPGEKPKYNGGLDVVRQLYREGGLRSVFRGSAATLARDGPGSAAYFAAYEYIKRAMSPRDPVTGKPTGELSLTAVTCAGAAAGVAMWIPVFPVDTVKSRLQTAEGHATLGGVVRELYAKGGYRAFFPGFGPALARAVPANAATFLGVELAHQAMTKAFGPA</sequence>
<keyword evidence="7" id="KW-1133">Transmembrane helix</keyword>
<feature type="repeat" description="Solcar" evidence="10">
    <location>
        <begin position="427"/>
        <end position="513"/>
    </location>
</feature>
<protein>
    <submittedName>
        <fullName evidence="12">Uncharacterized protein</fullName>
    </submittedName>
</protein>
<keyword evidence="6" id="KW-0999">Mitochondrion inner membrane</keyword>
<evidence type="ECO:0000313" key="12">
    <source>
        <dbReference type="EMBL" id="KAK4089619.1"/>
    </source>
</evidence>
<keyword evidence="13" id="KW-1185">Reference proteome</keyword>
<feature type="region of interest" description="Disordered" evidence="11">
    <location>
        <begin position="312"/>
        <end position="402"/>
    </location>
</feature>
<feature type="region of interest" description="Disordered" evidence="11">
    <location>
        <begin position="200"/>
        <end position="284"/>
    </location>
</feature>
<keyword evidence="5" id="KW-0677">Repeat</keyword>
<dbReference type="PRINTS" id="PR00926">
    <property type="entry name" value="MITOCARRIER"/>
</dbReference>
<evidence type="ECO:0000256" key="1">
    <source>
        <dbReference type="ARBA" id="ARBA00004448"/>
    </source>
</evidence>
<evidence type="ECO:0000256" key="10">
    <source>
        <dbReference type="PROSITE-ProRule" id="PRU00282"/>
    </source>
</evidence>
<keyword evidence="9 10" id="KW-0472">Membrane</keyword>
<gene>
    <name evidence="12" type="ORF">Purlil1_6188</name>
</gene>
<evidence type="ECO:0000256" key="9">
    <source>
        <dbReference type="ARBA" id="ARBA00023136"/>
    </source>
</evidence>